<dbReference type="AlphaFoldDB" id="A0A4V1N486"/>
<organism evidence="1 2">
    <name type="scientific">Flavobacterium piscinae</name>
    <dbReference type="NCBI Taxonomy" id="2506424"/>
    <lineage>
        <taxon>Bacteria</taxon>
        <taxon>Pseudomonadati</taxon>
        <taxon>Bacteroidota</taxon>
        <taxon>Flavobacteriia</taxon>
        <taxon>Flavobacteriales</taxon>
        <taxon>Flavobacteriaceae</taxon>
        <taxon>Flavobacterium</taxon>
    </lineage>
</organism>
<accession>A0A4V1N486</accession>
<name>A0A4V1N486_9FLAO</name>
<protein>
    <submittedName>
        <fullName evidence="1">Uncharacterized protein</fullName>
    </submittedName>
</protein>
<proteinExistence type="predicted"/>
<gene>
    <name evidence="1" type="ORF">EQG68_10460</name>
</gene>
<dbReference type="RefSeq" id="WP_129464834.1">
    <property type="nucleotide sequence ID" value="NZ_SBKQ01000010.1"/>
</dbReference>
<dbReference type="EMBL" id="SBKQ01000010">
    <property type="protein sequence ID" value="RXR31296.1"/>
    <property type="molecule type" value="Genomic_DNA"/>
</dbReference>
<reference evidence="2" key="1">
    <citation type="submission" date="2019-01" db="EMBL/GenBank/DDBJ databases">
        <title>Cytophagaceae bacterium strain CAR-16.</title>
        <authorList>
            <person name="Chen W.-M."/>
        </authorList>
    </citation>
    <scope>NUCLEOTIDE SEQUENCE [LARGE SCALE GENOMIC DNA]</scope>
    <source>
        <strain evidence="2">ICH-30</strain>
    </source>
</reference>
<comment type="caution">
    <text evidence="1">The sequence shown here is derived from an EMBL/GenBank/DDBJ whole genome shotgun (WGS) entry which is preliminary data.</text>
</comment>
<evidence type="ECO:0000313" key="1">
    <source>
        <dbReference type="EMBL" id="RXR31296.1"/>
    </source>
</evidence>
<dbReference type="OrthoDB" id="980645at2"/>
<sequence length="120" mass="14065">MKYFIIIFSFIFFFKPVFPVLNYVVNYDYILKELCENKAKPELKCNGKCHLKAELAKASKENIPASQESKNIVILDLLFLETLSEFKFNKLYVEKQKVSIAYSKLYFRLHSTGIFHPPTV</sequence>
<evidence type="ECO:0000313" key="2">
    <source>
        <dbReference type="Proteomes" id="UP000289734"/>
    </source>
</evidence>
<dbReference type="Proteomes" id="UP000289734">
    <property type="component" value="Unassembled WGS sequence"/>
</dbReference>
<keyword evidence="2" id="KW-1185">Reference proteome</keyword>